<dbReference type="PANTHER" id="PTHR38459">
    <property type="entry name" value="PROPHAGE BACTOPRENOL-LINKED GLUCOSE TRANSLOCASE HOMOLOG"/>
    <property type="match status" value="1"/>
</dbReference>
<evidence type="ECO:0000256" key="6">
    <source>
        <dbReference type="SAM" id="Phobius"/>
    </source>
</evidence>
<keyword evidence="4 6" id="KW-1133">Transmembrane helix</keyword>
<evidence type="ECO:0000313" key="8">
    <source>
        <dbReference type="EMBL" id="PIR95416.1"/>
    </source>
</evidence>
<dbReference type="AlphaFoldDB" id="A0A2H0V8I6"/>
<protein>
    <recommendedName>
        <fullName evidence="7">GtrA/DPMS transmembrane domain-containing protein</fullName>
    </recommendedName>
</protein>
<dbReference type="InterPro" id="IPR007267">
    <property type="entry name" value="GtrA_DPMS_TM"/>
</dbReference>
<sequence>MFDSSSAYIKICLIFYQRAPRCYDLLNRHKGVVKFTIAGGLASVLDLVSLYLFHDPLGLDIVLSTTLAFMLSFILSFYLQKFWAFNDSSRHGKTAGQLFLYLLNALIGLNLNGFLMHFLVSYYQVWYLLSQVMVIALIGVLNFMVYKFIIFKKKSHETLG</sequence>
<name>A0A2H0V8I6_9BACT</name>
<evidence type="ECO:0000256" key="1">
    <source>
        <dbReference type="ARBA" id="ARBA00004141"/>
    </source>
</evidence>
<dbReference type="GO" id="GO:0005886">
    <property type="term" value="C:plasma membrane"/>
    <property type="evidence" value="ECO:0007669"/>
    <property type="project" value="TreeGrafter"/>
</dbReference>
<feature type="domain" description="GtrA/DPMS transmembrane" evidence="7">
    <location>
        <begin position="34"/>
        <end position="151"/>
    </location>
</feature>
<evidence type="ECO:0000256" key="2">
    <source>
        <dbReference type="ARBA" id="ARBA00009399"/>
    </source>
</evidence>
<dbReference type="PANTHER" id="PTHR38459:SF1">
    <property type="entry name" value="PROPHAGE BACTOPRENOL-LINKED GLUCOSE TRANSLOCASE HOMOLOG"/>
    <property type="match status" value="1"/>
</dbReference>
<accession>A0A2H0V8I6</accession>
<comment type="similarity">
    <text evidence="2">Belongs to the GtrA family.</text>
</comment>
<dbReference type="GO" id="GO:0000271">
    <property type="term" value="P:polysaccharide biosynthetic process"/>
    <property type="evidence" value="ECO:0007669"/>
    <property type="project" value="InterPro"/>
</dbReference>
<dbReference type="Proteomes" id="UP000229972">
    <property type="component" value="Unassembled WGS sequence"/>
</dbReference>
<evidence type="ECO:0000313" key="9">
    <source>
        <dbReference type="Proteomes" id="UP000229972"/>
    </source>
</evidence>
<comment type="subcellular location">
    <subcellularLocation>
        <location evidence="1">Membrane</location>
        <topology evidence="1">Multi-pass membrane protein</topology>
    </subcellularLocation>
</comment>
<dbReference type="InterPro" id="IPR051401">
    <property type="entry name" value="GtrA_CellWall_Glycosyl"/>
</dbReference>
<comment type="caution">
    <text evidence="8">The sequence shown here is derived from an EMBL/GenBank/DDBJ whole genome shotgun (WGS) entry which is preliminary data.</text>
</comment>
<feature type="transmembrane region" description="Helical" evidence="6">
    <location>
        <begin position="31"/>
        <end position="53"/>
    </location>
</feature>
<organism evidence="8 9">
    <name type="scientific">Candidatus Falkowbacteria bacterium CG10_big_fil_rev_8_21_14_0_10_37_18</name>
    <dbReference type="NCBI Taxonomy" id="1974562"/>
    <lineage>
        <taxon>Bacteria</taxon>
        <taxon>Candidatus Falkowiibacteriota</taxon>
    </lineage>
</organism>
<proteinExistence type="inferred from homology"/>
<dbReference type="EMBL" id="PFAL01000023">
    <property type="protein sequence ID" value="PIR95416.1"/>
    <property type="molecule type" value="Genomic_DNA"/>
</dbReference>
<keyword evidence="3 6" id="KW-0812">Transmembrane</keyword>
<reference evidence="9" key="1">
    <citation type="submission" date="2017-09" db="EMBL/GenBank/DDBJ databases">
        <title>Depth-based differentiation of microbial function through sediment-hosted aquifers and enrichment of novel symbionts in the deep terrestrial subsurface.</title>
        <authorList>
            <person name="Probst A.J."/>
            <person name="Ladd B."/>
            <person name="Jarett J.K."/>
            <person name="Geller-Mcgrath D.E."/>
            <person name="Sieber C.M.K."/>
            <person name="Emerson J.B."/>
            <person name="Anantharaman K."/>
            <person name="Thomas B.C."/>
            <person name="Malmstrom R."/>
            <person name="Stieglmeier M."/>
            <person name="Klingl A."/>
            <person name="Woyke T."/>
            <person name="Ryan C.M."/>
            <person name="Banfield J.F."/>
        </authorList>
    </citation>
    <scope>NUCLEOTIDE SEQUENCE [LARGE SCALE GENOMIC DNA]</scope>
</reference>
<evidence type="ECO:0000259" key="7">
    <source>
        <dbReference type="Pfam" id="PF04138"/>
    </source>
</evidence>
<feature type="transmembrane region" description="Helical" evidence="6">
    <location>
        <begin position="99"/>
        <end position="119"/>
    </location>
</feature>
<keyword evidence="5 6" id="KW-0472">Membrane</keyword>
<feature type="transmembrane region" description="Helical" evidence="6">
    <location>
        <begin position="125"/>
        <end position="146"/>
    </location>
</feature>
<evidence type="ECO:0000256" key="5">
    <source>
        <dbReference type="ARBA" id="ARBA00023136"/>
    </source>
</evidence>
<evidence type="ECO:0000256" key="4">
    <source>
        <dbReference type="ARBA" id="ARBA00022989"/>
    </source>
</evidence>
<feature type="transmembrane region" description="Helical" evidence="6">
    <location>
        <begin position="59"/>
        <end position="79"/>
    </location>
</feature>
<evidence type="ECO:0000256" key="3">
    <source>
        <dbReference type="ARBA" id="ARBA00022692"/>
    </source>
</evidence>
<dbReference type="Pfam" id="PF04138">
    <property type="entry name" value="GtrA_DPMS_TM"/>
    <property type="match status" value="1"/>
</dbReference>
<gene>
    <name evidence="8" type="ORF">COT93_02495</name>
</gene>